<gene>
    <name evidence="1" type="ORF">EI42_02885</name>
</gene>
<evidence type="ECO:0000313" key="2">
    <source>
        <dbReference type="Proteomes" id="UP000248806"/>
    </source>
</evidence>
<keyword evidence="2" id="KW-1185">Reference proteome</keyword>
<proteinExistence type="predicted"/>
<name>A0A326U8G1_THEHA</name>
<dbReference type="AlphaFoldDB" id="A0A326U8G1"/>
<dbReference type="EMBL" id="QKUF01000008">
    <property type="protein sequence ID" value="PZW29589.1"/>
    <property type="molecule type" value="Genomic_DNA"/>
</dbReference>
<reference evidence="1 2" key="1">
    <citation type="submission" date="2018-06" db="EMBL/GenBank/DDBJ databases">
        <title>Genomic Encyclopedia of Archaeal and Bacterial Type Strains, Phase II (KMG-II): from individual species to whole genera.</title>
        <authorList>
            <person name="Goeker M."/>
        </authorList>
    </citation>
    <scope>NUCLEOTIDE SEQUENCE [LARGE SCALE GENOMIC DNA]</scope>
    <source>
        <strain evidence="1 2">ATCC BAA-1881</strain>
    </source>
</reference>
<comment type="caution">
    <text evidence="1">The sequence shown here is derived from an EMBL/GenBank/DDBJ whole genome shotgun (WGS) entry which is preliminary data.</text>
</comment>
<protein>
    <submittedName>
        <fullName evidence="1">Uncharacterized protein</fullName>
    </submittedName>
</protein>
<accession>A0A326U8G1</accession>
<evidence type="ECO:0000313" key="1">
    <source>
        <dbReference type="EMBL" id="PZW29589.1"/>
    </source>
</evidence>
<organism evidence="1 2">
    <name type="scientific">Thermosporothrix hazakensis</name>
    <dbReference type="NCBI Taxonomy" id="644383"/>
    <lineage>
        <taxon>Bacteria</taxon>
        <taxon>Bacillati</taxon>
        <taxon>Chloroflexota</taxon>
        <taxon>Ktedonobacteria</taxon>
        <taxon>Ktedonobacterales</taxon>
        <taxon>Thermosporotrichaceae</taxon>
        <taxon>Thermosporothrix</taxon>
    </lineage>
</organism>
<sequence length="71" mass="8027">MHLTMVGFSPNPGGVFAQPWWGYAQDFWFSLPKNSWYLFSCITASDLSLRLDACFQTGILKILENHLTTVG</sequence>
<dbReference type="Proteomes" id="UP000248806">
    <property type="component" value="Unassembled WGS sequence"/>
</dbReference>